<evidence type="ECO:0000313" key="1">
    <source>
        <dbReference type="EMBL" id="ABB50207.1"/>
    </source>
</evidence>
<dbReference type="RefSeq" id="WP_011376697.1">
    <property type="nucleotide sequence ID" value="NC_007577.1"/>
</dbReference>
<dbReference type="STRING" id="74546.PMT9312_1148"/>
<sequence>MDPLKRAITNRKLLALLEVIKLFMKFDKEIPAQVISTYLYVATHNRCHKKALEEDLNTSSASGSRNTDFLSPTHRLKKKGFALLRKVVDPLNRKRLTLELTYDGMKLAEELEAILYAPEEKQGLEAFSTKFLEEKEIKTEKEKDIYSLMQKYKDIDQDLLRKALGEEET</sequence>
<organism evidence="1 2">
    <name type="scientific">Prochlorococcus marinus (strain MIT 9312)</name>
    <dbReference type="NCBI Taxonomy" id="74546"/>
    <lineage>
        <taxon>Bacteria</taxon>
        <taxon>Bacillati</taxon>
        <taxon>Cyanobacteriota</taxon>
        <taxon>Cyanophyceae</taxon>
        <taxon>Synechococcales</taxon>
        <taxon>Prochlorococcaceae</taxon>
        <taxon>Prochlorococcus</taxon>
    </lineage>
</organism>
<name>Q31A88_PROM9</name>
<dbReference type="KEGG" id="pmi:PMT9312_1148"/>
<dbReference type="Gene3D" id="1.10.10.10">
    <property type="entry name" value="Winged helix-like DNA-binding domain superfamily/Winged helix DNA-binding domain"/>
    <property type="match status" value="1"/>
</dbReference>
<dbReference type="HOGENOM" id="CLU_1577120_0_0_3"/>
<protein>
    <recommendedName>
        <fullName evidence="3">MarR family transcriptional regulator</fullName>
    </recommendedName>
</protein>
<reference evidence="2" key="1">
    <citation type="submission" date="2005-07" db="EMBL/GenBank/DDBJ databases">
        <title>Complete sequence of Prochlorococcus marinus str. MIT 9312.</title>
        <authorList>
            <consortium name="US DOE Joint Genome Institute"/>
            <person name="Copeland A."/>
            <person name="Lucas S."/>
            <person name="Lapidus A."/>
            <person name="Barry K."/>
            <person name="Detter J.C."/>
            <person name="Glavina T."/>
            <person name="Hammon N."/>
            <person name="Israni S."/>
            <person name="Pitluck S."/>
            <person name="Thiel J."/>
            <person name="Schmutz J."/>
            <person name="Larimer F."/>
            <person name="Land M."/>
            <person name="Kyrpides N."/>
            <person name="Lykidis A."/>
            <person name="Richardson P."/>
        </authorList>
    </citation>
    <scope>NUCLEOTIDE SEQUENCE [LARGE SCALE GENOMIC DNA]</scope>
    <source>
        <strain evidence="2">MIT 9312</strain>
    </source>
</reference>
<dbReference type="InterPro" id="IPR036388">
    <property type="entry name" value="WH-like_DNA-bd_sf"/>
</dbReference>
<accession>Q31A88</accession>
<dbReference type="Proteomes" id="UP000002715">
    <property type="component" value="Chromosome"/>
</dbReference>
<proteinExistence type="predicted"/>
<dbReference type="AlphaFoldDB" id="Q31A88"/>
<evidence type="ECO:0000313" key="2">
    <source>
        <dbReference type="Proteomes" id="UP000002715"/>
    </source>
</evidence>
<gene>
    <name evidence="1" type="ordered locus">PMT9312_1148</name>
</gene>
<evidence type="ECO:0008006" key="3">
    <source>
        <dbReference type="Google" id="ProtNLM"/>
    </source>
</evidence>
<dbReference type="eggNOG" id="COG1846">
    <property type="taxonomic scope" value="Bacteria"/>
</dbReference>
<dbReference type="EMBL" id="CP000111">
    <property type="protein sequence ID" value="ABB50207.1"/>
    <property type="molecule type" value="Genomic_DNA"/>
</dbReference>